<dbReference type="PANTHER" id="PTHR30595:SF6">
    <property type="entry name" value="SCHLAFEN ALBA-2 DOMAIN-CONTAINING PROTEIN"/>
    <property type="match status" value="1"/>
</dbReference>
<dbReference type="Pfam" id="PF13749">
    <property type="entry name" value="HATPase_c_4"/>
    <property type="match status" value="1"/>
</dbReference>
<dbReference type="RefSeq" id="WP_107196763.1">
    <property type="nucleotide sequence ID" value="NZ_PSNP01000048.1"/>
</dbReference>
<dbReference type="InterPro" id="IPR038475">
    <property type="entry name" value="RecG_C_sf"/>
</dbReference>
<reference evidence="2 3" key="1">
    <citation type="submission" date="2018-05" db="EMBL/GenBank/DDBJ databases">
        <title>Complete genome sequence of Megasphaera sp. AJH120T, isolated from the ceca of a chicken.</title>
        <authorList>
            <person name="Maki J."/>
            <person name="Looft T."/>
        </authorList>
    </citation>
    <scope>NUCLEOTIDE SEQUENCE [LARGE SCALE GENOMIC DNA]</scope>
    <source>
        <strain evidence="2 3">AJH120</strain>
    </source>
</reference>
<protein>
    <submittedName>
        <fullName evidence="2">Transcriptional regulator</fullName>
    </submittedName>
</protein>
<dbReference type="Gene3D" id="3.30.950.30">
    <property type="entry name" value="Schlafen, AAA domain"/>
    <property type="match status" value="1"/>
</dbReference>
<proteinExistence type="predicted"/>
<dbReference type="InterPro" id="IPR038461">
    <property type="entry name" value="Schlafen_AlbA_2_dom_sf"/>
</dbReference>
<dbReference type="OrthoDB" id="9807907at2"/>
<evidence type="ECO:0000313" key="2">
    <source>
        <dbReference type="EMBL" id="AXL22073.1"/>
    </source>
</evidence>
<dbReference type="Proteomes" id="UP000254337">
    <property type="component" value="Chromosome"/>
</dbReference>
<dbReference type="Pfam" id="PF04326">
    <property type="entry name" value="SLFN_AlbA_2"/>
    <property type="match status" value="1"/>
</dbReference>
<accession>A0A346B1T0</accession>
<dbReference type="EMBL" id="CP029462">
    <property type="protein sequence ID" value="AXL22073.1"/>
    <property type="molecule type" value="Genomic_DNA"/>
</dbReference>
<keyword evidence="3" id="KW-1185">Reference proteome</keyword>
<dbReference type="AlphaFoldDB" id="A0A346B1T0"/>
<dbReference type="KEGG" id="meg:DKB62_11175"/>
<sequence length="480" mass="54409">MPIDQYISMETTRIDYKEMLETKKAKNWLKSVSAFANTDTGYLVFGVRDTDHAKVGLTDCQAVGEKITELIKERIQPSPDYDIQYENEDGKDFIILTVRKGISTPYYYAHEGTKIAFVRKGNQSVVAPPHELNELILNGRGLTYDALPSSFSLSDVSFTLLEATYNNTNKEDESFDKSRDLISFGLAKPDGIVTNAGALLCDQGILGHSRVFCTRWKGTIKGSVDIDAIDDKEYSGSLISLLDNAVTFVKNNSQKRWAVKGLLRDEEADYPEKAVREVVVNALIHRDYQILGSEIHIDMYDDRLEVYSPGGMVNGWRIQDLNLLHVPSIRRNPVISDMFGRMHFMDRKGSGIQRIMSAYAASERQPKFYSEASAFFVELPNMTYDSVKTPDSDKTNDIAAARQEADGASVIKERLQHVCHKKTIDSVLLFYNAERANHWGRAVLRERLGISDSAVSRILNILLERQIICRMRRGQYKFLW</sequence>
<dbReference type="PANTHER" id="PTHR30595">
    <property type="entry name" value="GLPR-RELATED TRANSCRIPTIONAL REPRESSOR"/>
    <property type="match status" value="1"/>
</dbReference>
<organism evidence="2 3">
    <name type="scientific">Megasphaera stantonii</name>
    <dbReference type="NCBI Taxonomy" id="2144175"/>
    <lineage>
        <taxon>Bacteria</taxon>
        <taxon>Bacillati</taxon>
        <taxon>Bacillota</taxon>
        <taxon>Negativicutes</taxon>
        <taxon>Veillonellales</taxon>
        <taxon>Veillonellaceae</taxon>
        <taxon>Megasphaera</taxon>
    </lineage>
</organism>
<evidence type="ECO:0000259" key="1">
    <source>
        <dbReference type="Pfam" id="PF04326"/>
    </source>
</evidence>
<dbReference type="Gene3D" id="3.30.565.60">
    <property type="match status" value="1"/>
</dbReference>
<name>A0A346B1T0_9FIRM</name>
<feature type="domain" description="Schlafen AlbA-2" evidence="1">
    <location>
        <begin position="10"/>
        <end position="125"/>
    </location>
</feature>
<evidence type="ECO:0000313" key="3">
    <source>
        <dbReference type="Proteomes" id="UP000254337"/>
    </source>
</evidence>
<gene>
    <name evidence="2" type="ORF">DKB62_11175</name>
</gene>
<dbReference type="InterPro" id="IPR007421">
    <property type="entry name" value="Schlafen_AlbA_2_dom"/>
</dbReference>